<protein>
    <submittedName>
        <fullName evidence="1">Stage V sporulation protein AE</fullName>
    </submittedName>
</protein>
<dbReference type="STRING" id="246786.GS18_0210085"/>
<evidence type="ECO:0000313" key="1">
    <source>
        <dbReference type="EMBL" id="KEZ51487.1"/>
    </source>
</evidence>
<dbReference type="Proteomes" id="UP000028549">
    <property type="component" value="Unassembled WGS sequence"/>
</dbReference>
<gene>
    <name evidence="1" type="ORF">GS18_0210085</name>
</gene>
<dbReference type="AlphaFoldDB" id="A0A084GVX5"/>
<reference evidence="1 2" key="1">
    <citation type="journal article" date="2005" name="Int. J. Syst. Evol. Microbiol.">
        <title>Bacillus cibi sp. nov., isolated from jeotgal, a traditional Korean fermented seafood.</title>
        <authorList>
            <person name="Yoon J.H."/>
            <person name="Lee C.H."/>
            <person name="Oh T.K."/>
        </authorList>
    </citation>
    <scope>NUCLEOTIDE SEQUENCE [LARGE SCALE GENOMIC DNA]</scope>
    <source>
        <strain evidence="1 2">DSM 16189</strain>
    </source>
</reference>
<dbReference type="InterPro" id="IPR025914">
    <property type="entry name" value="SpoVAE"/>
</dbReference>
<proteinExistence type="predicted"/>
<sequence length="202" mass="22132">MTETRRVIIVTDGDVYAAKTIAYAAKKVGGRCISQSKGNPTFLTGPEIVKLILKTPYDPVFVMFDDCGLLEEGPGERALMHVAEHPQIEVLGVIAVAAKTHGSEWTNIDVSIDRDGQISEYGVDKSGIREFEVGKMTGDTVYCLDRLNVPIIVGIGDIGKMSRKDSVDRGSPITMKAVELILERSGMADERKKSRTEDQNFI</sequence>
<dbReference type="OrthoDB" id="1679631at2"/>
<organism evidence="1 2">
    <name type="scientific">Metabacillus indicus</name>
    <name type="common">Bacillus indicus</name>
    <dbReference type="NCBI Taxonomy" id="246786"/>
    <lineage>
        <taxon>Bacteria</taxon>
        <taxon>Bacillati</taxon>
        <taxon>Bacillota</taxon>
        <taxon>Bacilli</taxon>
        <taxon>Bacillales</taxon>
        <taxon>Bacillaceae</taxon>
        <taxon>Metabacillus</taxon>
    </lineage>
</organism>
<keyword evidence="2" id="KW-1185">Reference proteome</keyword>
<dbReference type="Pfam" id="PF14097">
    <property type="entry name" value="SpoVAE"/>
    <property type="match status" value="1"/>
</dbReference>
<comment type="caution">
    <text evidence="1">The sequence shown here is derived from an EMBL/GenBank/DDBJ whole genome shotgun (WGS) entry which is preliminary data.</text>
</comment>
<dbReference type="EMBL" id="JNVC02000005">
    <property type="protein sequence ID" value="KEZ51487.1"/>
    <property type="molecule type" value="Genomic_DNA"/>
</dbReference>
<evidence type="ECO:0000313" key="2">
    <source>
        <dbReference type="Proteomes" id="UP000028549"/>
    </source>
</evidence>
<accession>A0A084GVX5</accession>
<dbReference type="RefSeq" id="WP_035206873.1">
    <property type="nucleotide sequence ID" value="NZ_JNVC02000005.1"/>
</dbReference>
<name>A0A084GVX5_METID</name>